<organism evidence="4 5">
    <name type="scientific">Nonomuraea phyllanthi</name>
    <dbReference type="NCBI Taxonomy" id="2219224"/>
    <lineage>
        <taxon>Bacteria</taxon>
        <taxon>Bacillati</taxon>
        <taxon>Actinomycetota</taxon>
        <taxon>Actinomycetes</taxon>
        <taxon>Streptosporangiales</taxon>
        <taxon>Streptosporangiaceae</taxon>
        <taxon>Nonomuraea</taxon>
    </lineage>
</organism>
<evidence type="ECO:0000256" key="1">
    <source>
        <dbReference type="SAM" id="MobiDB-lite"/>
    </source>
</evidence>
<accession>A0A5C4WR27</accession>
<dbReference type="InterPro" id="IPR025164">
    <property type="entry name" value="Toastrack_DUF4097"/>
</dbReference>
<feature type="domain" description="DUF4097" evidence="3">
    <location>
        <begin position="116"/>
        <end position="229"/>
    </location>
</feature>
<dbReference type="Gene3D" id="2.160.20.120">
    <property type="match status" value="1"/>
</dbReference>
<name>A0A5C4WR27_9ACTN</name>
<feature type="region of interest" description="Disordered" evidence="1">
    <location>
        <begin position="195"/>
        <end position="235"/>
    </location>
</feature>
<dbReference type="AlphaFoldDB" id="A0A5C4WR27"/>
<keyword evidence="5" id="KW-1185">Reference proteome</keyword>
<protein>
    <submittedName>
        <fullName evidence="4">DUF4097 family beta strand repeat protein</fullName>
    </submittedName>
</protein>
<dbReference type="Pfam" id="PF13349">
    <property type="entry name" value="DUF4097"/>
    <property type="match status" value="1"/>
</dbReference>
<evidence type="ECO:0000259" key="3">
    <source>
        <dbReference type="Pfam" id="PF13349"/>
    </source>
</evidence>
<gene>
    <name evidence="4" type="ORF">FH608_009490</name>
</gene>
<feature type="signal peptide" evidence="2">
    <location>
        <begin position="1"/>
        <end position="25"/>
    </location>
</feature>
<dbReference type="PROSITE" id="PS51257">
    <property type="entry name" value="PROKAR_LIPOPROTEIN"/>
    <property type="match status" value="1"/>
</dbReference>
<feature type="chain" id="PRO_5038358389" evidence="2">
    <location>
        <begin position="26"/>
        <end position="235"/>
    </location>
</feature>
<sequence length="235" mass="23879">MKTFAIAGGLLASALMLTGCGLASIAGPSNHDTSTYEVTDKVTKLQLKTGSGDAVITESDGAAVRVTETLNWRGDEKPKPEHTVEGESLLLTYDCASDLGTCSVDYKIEVPKGLAVDLDAGSGNITLRGLTGRLDGHVGSGDLDAADLRAKQAVVEAGSGNVELKYAAAPDGVELKLGSGNVVLHVPDGAYDVKTETGSGDVDVSVKDDDSSPRKITLTSGSGDVTVSAEGADAG</sequence>
<dbReference type="RefSeq" id="WP_139630054.1">
    <property type="nucleotide sequence ID" value="NZ_VDLX02000003.1"/>
</dbReference>
<dbReference type="EMBL" id="VDLX02000003">
    <property type="protein sequence ID" value="KAB8195737.1"/>
    <property type="molecule type" value="Genomic_DNA"/>
</dbReference>
<dbReference type="Proteomes" id="UP000312512">
    <property type="component" value="Unassembled WGS sequence"/>
</dbReference>
<keyword evidence="2" id="KW-0732">Signal</keyword>
<comment type="caution">
    <text evidence="4">The sequence shown here is derived from an EMBL/GenBank/DDBJ whole genome shotgun (WGS) entry which is preliminary data.</text>
</comment>
<dbReference type="OrthoDB" id="4456952at2"/>
<feature type="compositionally biased region" description="Basic and acidic residues" evidence="1">
    <location>
        <begin position="204"/>
        <end position="213"/>
    </location>
</feature>
<reference evidence="4 5" key="1">
    <citation type="submission" date="2019-10" db="EMBL/GenBank/DDBJ databases">
        <title>Nonomuraea sp. nov., isolated from Phyllanthus amarus.</title>
        <authorList>
            <person name="Klykleung N."/>
            <person name="Tanasupawat S."/>
        </authorList>
    </citation>
    <scope>NUCLEOTIDE SEQUENCE [LARGE SCALE GENOMIC DNA]</scope>
    <source>
        <strain evidence="4 5">PA1-10</strain>
    </source>
</reference>
<evidence type="ECO:0000313" key="4">
    <source>
        <dbReference type="EMBL" id="KAB8195737.1"/>
    </source>
</evidence>
<evidence type="ECO:0000313" key="5">
    <source>
        <dbReference type="Proteomes" id="UP000312512"/>
    </source>
</evidence>
<evidence type="ECO:0000256" key="2">
    <source>
        <dbReference type="SAM" id="SignalP"/>
    </source>
</evidence>
<proteinExistence type="predicted"/>